<accession>A0ABT7PGF3</accession>
<dbReference type="Proteomes" id="UP001239462">
    <property type="component" value="Unassembled WGS sequence"/>
</dbReference>
<proteinExistence type="predicted"/>
<organism evidence="1 2">
    <name type="scientific">Roseiconus lacunae</name>
    <dbReference type="NCBI Taxonomy" id="2605694"/>
    <lineage>
        <taxon>Bacteria</taxon>
        <taxon>Pseudomonadati</taxon>
        <taxon>Planctomycetota</taxon>
        <taxon>Planctomycetia</taxon>
        <taxon>Pirellulales</taxon>
        <taxon>Pirellulaceae</taxon>
        <taxon>Roseiconus</taxon>
    </lineage>
</organism>
<dbReference type="RefSeq" id="WP_289162814.1">
    <property type="nucleotide sequence ID" value="NZ_JASZZN010000005.1"/>
</dbReference>
<reference evidence="1 2" key="1">
    <citation type="submission" date="2023-06" db="EMBL/GenBank/DDBJ databases">
        <title>Roseiconus lacunae JC819 isolated from Gulf of Mannar region, Tamil Nadu.</title>
        <authorList>
            <person name="Pk S."/>
            <person name="Ch S."/>
            <person name="Ch V.R."/>
        </authorList>
    </citation>
    <scope>NUCLEOTIDE SEQUENCE [LARGE SCALE GENOMIC DNA]</scope>
    <source>
        <strain evidence="1 2">JC819</strain>
    </source>
</reference>
<dbReference type="InterPro" id="IPR036515">
    <property type="entry name" value="Transposase_17_sf"/>
</dbReference>
<dbReference type="Gene3D" id="3.30.70.1290">
    <property type="entry name" value="Transposase IS200-like"/>
    <property type="match status" value="1"/>
</dbReference>
<name>A0ABT7PGF3_9BACT</name>
<dbReference type="EMBL" id="JASZZN010000005">
    <property type="protein sequence ID" value="MDM4015326.1"/>
    <property type="molecule type" value="Genomic_DNA"/>
</dbReference>
<protein>
    <recommendedName>
        <fullName evidence="3">Transposase IS200-like domain-containing protein</fullName>
    </recommendedName>
</protein>
<keyword evidence="2" id="KW-1185">Reference proteome</keyword>
<dbReference type="SUPFAM" id="SSF143422">
    <property type="entry name" value="Transposase IS200-like"/>
    <property type="match status" value="1"/>
</dbReference>
<evidence type="ECO:0000313" key="1">
    <source>
        <dbReference type="EMBL" id="MDM4015326.1"/>
    </source>
</evidence>
<evidence type="ECO:0000313" key="2">
    <source>
        <dbReference type="Proteomes" id="UP001239462"/>
    </source>
</evidence>
<evidence type="ECO:0008006" key="3">
    <source>
        <dbReference type="Google" id="ProtNLM"/>
    </source>
</evidence>
<gene>
    <name evidence="1" type="ORF">QTN89_07800</name>
</gene>
<comment type="caution">
    <text evidence="1">The sequence shown here is derived from an EMBL/GenBank/DDBJ whole genome shotgun (WGS) entry which is preliminary data.</text>
</comment>
<sequence>MSKRDHLRRLDANAYRGNAVVHWTMTMRDRRTGWLDAMFYYHFRELLTHSLFRYAIACPIFCLMPDHMHLIWIGILDSSDQKLAMKHLRTRLNQSLRKIDVELQDQPYDHVLRPEERNETAIVETCDYLARNPERAELVPLDGYAEYPYSGCLVPGYPELKPFQPDFWTRFDRATSYLRKNGLVVEFARIPEAGESE</sequence>